<evidence type="ECO:0000256" key="1">
    <source>
        <dbReference type="SAM" id="SignalP"/>
    </source>
</evidence>
<name>A0A0A9WG68_LYGHE</name>
<gene>
    <name evidence="2" type="primary">gta-1</name>
    <name evidence="2" type="ORF">CM83_4521</name>
</gene>
<feature type="non-terminal residue" evidence="2">
    <location>
        <position position="1"/>
    </location>
</feature>
<reference evidence="2" key="2">
    <citation type="submission" date="2014-07" db="EMBL/GenBank/DDBJ databases">
        <authorList>
            <person name="Hull J."/>
        </authorList>
    </citation>
    <scope>NUCLEOTIDE SEQUENCE</scope>
</reference>
<organism evidence="2">
    <name type="scientific">Lygus hesperus</name>
    <name type="common">Western plant bug</name>
    <dbReference type="NCBI Taxonomy" id="30085"/>
    <lineage>
        <taxon>Eukaryota</taxon>
        <taxon>Metazoa</taxon>
        <taxon>Ecdysozoa</taxon>
        <taxon>Arthropoda</taxon>
        <taxon>Hexapoda</taxon>
        <taxon>Insecta</taxon>
        <taxon>Pterygota</taxon>
        <taxon>Neoptera</taxon>
        <taxon>Paraneoptera</taxon>
        <taxon>Hemiptera</taxon>
        <taxon>Heteroptera</taxon>
        <taxon>Panheteroptera</taxon>
        <taxon>Cimicomorpha</taxon>
        <taxon>Miridae</taxon>
        <taxon>Mirini</taxon>
        <taxon>Lygus</taxon>
    </lineage>
</organism>
<reference evidence="2" key="1">
    <citation type="journal article" date="2014" name="PLoS ONE">
        <title>Transcriptome-Based Identification of ABC Transporters in the Western Tarnished Plant Bug Lygus hesperus.</title>
        <authorList>
            <person name="Hull J.J."/>
            <person name="Chaney K."/>
            <person name="Geib S.M."/>
            <person name="Fabrick J.A."/>
            <person name="Brent C.S."/>
            <person name="Walsh D."/>
            <person name="Lavine L.C."/>
        </authorList>
    </citation>
    <scope>NUCLEOTIDE SEQUENCE</scope>
</reference>
<protein>
    <submittedName>
        <fullName evidence="2">Putative 4-aminobutyrate aminotransferase, mitochondrial</fullName>
    </submittedName>
</protein>
<evidence type="ECO:0000313" key="3">
    <source>
        <dbReference type="EMBL" id="JAG61292.1"/>
    </source>
</evidence>
<evidence type="ECO:0000313" key="2">
    <source>
        <dbReference type="EMBL" id="JAG03855.1"/>
    </source>
</evidence>
<keyword evidence="2" id="KW-0032">Aminotransferase</keyword>
<dbReference type="GO" id="GO:0008483">
    <property type="term" value="F:transaminase activity"/>
    <property type="evidence" value="ECO:0007669"/>
    <property type="project" value="UniProtKB-KW"/>
</dbReference>
<feature type="chain" id="PRO_5015033663" evidence="1">
    <location>
        <begin position="23"/>
        <end position="145"/>
    </location>
</feature>
<keyword evidence="1" id="KW-0732">Signal</keyword>
<dbReference type="AlphaFoldDB" id="A0A0A9WG68"/>
<sequence length="145" mass="16804">LFLAAAWGLSALLFQYLQVTRVQDDVIYQVPDSMEEESQNLNTEIWKERSIYTQLMYEAVVEIEGPNEDWLTLEECDMQFIPQTSIFLATNTLTVSALLVRQAIIKTVKLYQGFSTWMADPKVRHFIDKAIEVIKYSVNANEELF</sequence>
<accession>A0A0A9WG68</accession>
<proteinExistence type="predicted"/>
<dbReference type="EMBL" id="GBRD01004529">
    <property type="protein sequence ID" value="JAG61292.1"/>
    <property type="molecule type" value="Transcribed_RNA"/>
</dbReference>
<keyword evidence="2" id="KW-0808">Transferase</keyword>
<dbReference type="EMBL" id="GBHO01039749">
    <property type="protein sequence ID" value="JAG03855.1"/>
    <property type="molecule type" value="Transcribed_RNA"/>
</dbReference>
<reference evidence="3" key="3">
    <citation type="submission" date="2014-09" db="EMBL/GenBank/DDBJ databases">
        <authorList>
            <person name="Magalhaes I.L.F."/>
            <person name="Oliveira U."/>
            <person name="Santos F.R."/>
            <person name="Vidigal T.H.D.A."/>
            <person name="Brescovit A.D."/>
            <person name="Santos A.J."/>
        </authorList>
    </citation>
    <scope>NUCLEOTIDE SEQUENCE</scope>
</reference>
<feature type="signal peptide" evidence="1">
    <location>
        <begin position="1"/>
        <end position="22"/>
    </location>
</feature>